<dbReference type="AlphaFoldDB" id="M7Z5T9"/>
<sequence length="147" mass="16267">MARARLEEQVAYKVASRSNDWNIGSAENAVTDLACLIVISSLPCGFDGRRIIKAKSKGSKAVDHYLSQYTRHLSNIGENSADMFICKSYTQLATMLSKASTIPTLEPKEHVPNWTHTYGMKIYGEEKGPSLQSLGKLGNCNLFMDYA</sequence>
<organism evidence="1">
    <name type="scientific">Triticum urartu</name>
    <name type="common">Red wild einkorn</name>
    <name type="synonym">Crithodium urartu</name>
    <dbReference type="NCBI Taxonomy" id="4572"/>
    <lineage>
        <taxon>Eukaryota</taxon>
        <taxon>Viridiplantae</taxon>
        <taxon>Streptophyta</taxon>
        <taxon>Embryophyta</taxon>
        <taxon>Tracheophyta</taxon>
        <taxon>Spermatophyta</taxon>
        <taxon>Magnoliopsida</taxon>
        <taxon>Liliopsida</taxon>
        <taxon>Poales</taxon>
        <taxon>Poaceae</taxon>
        <taxon>BOP clade</taxon>
        <taxon>Pooideae</taxon>
        <taxon>Triticodae</taxon>
        <taxon>Triticeae</taxon>
        <taxon>Triticinae</taxon>
        <taxon>Triticum</taxon>
    </lineage>
</organism>
<gene>
    <name evidence="1" type="ORF">TRIUR3_14277</name>
</gene>
<reference evidence="1" key="1">
    <citation type="journal article" date="2013" name="Nature">
        <title>Draft genome of the wheat A-genome progenitor Triticum urartu.</title>
        <authorList>
            <person name="Ling H.Q."/>
            <person name="Zhao S."/>
            <person name="Liu D."/>
            <person name="Wang J."/>
            <person name="Sun H."/>
            <person name="Zhang C."/>
            <person name="Fan H."/>
            <person name="Li D."/>
            <person name="Dong L."/>
            <person name="Tao Y."/>
            <person name="Gao C."/>
            <person name="Wu H."/>
            <person name="Li Y."/>
            <person name="Cui Y."/>
            <person name="Guo X."/>
            <person name="Zheng S."/>
            <person name="Wang B."/>
            <person name="Yu K."/>
            <person name="Liang Q."/>
            <person name="Yang W."/>
            <person name="Lou X."/>
            <person name="Chen J."/>
            <person name="Feng M."/>
            <person name="Jian J."/>
            <person name="Zhang X."/>
            <person name="Luo G."/>
            <person name="Jiang Y."/>
            <person name="Liu J."/>
            <person name="Wang Z."/>
            <person name="Sha Y."/>
            <person name="Zhang B."/>
            <person name="Wu H."/>
            <person name="Tang D."/>
            <person name="Shen Q."/>
            <person name="Xue P."/>
            <person name="Zou S."/>
            <person name="Wang X."/>
            <person name="Liu X."/>
            <person name="Wang F."/>
            <person name="Yang Y."/>
            <person name="An X."/>
            <person name="Dong Z."/>
            <person name="Zhang K."/>
            <person name="Zhang X."/>
            <person name="Luo M.C."/>
            <person name="Dvorak J."/>
            <person name="Tong Y."/>
            <person name="Wang J."/>
            <person name="Yang H."/>
            <person name="Li Z."/>
            <person name="Wang D."/>
            <person name="Zhang A."/>
            <person name="Wang J."/>
        </authorList>
    </citation>
    <scope>NUCLEOTIDE SEQUENCE</scope>
</reference>
<dbReference type="EMBL" id="KD131606">
    <property type="protein sequence ID" value="EMS58503.1"/>
    <property type="molecule type" value="Genomic_DNA"/>
</dbReference>
<proteinExistence type="predicted"/>
<protein>
    <submittedName>
        <fullName evidence="1">Uncharacterized protein</fullName>
    </submittedName>
</protein>
<accession>M7Z5T9</accession>
<evidence type="ECO:0000313" key="1">
    <source>
        <dbReference type="EMBL" id="EMS58503.1"/>
    </source>
</evidence>
<name>M7Z5T9_TRIUA</name>